<sequence length="116" mass="13700">MPGLCPIHNEPEYTNVSRKVREILHENKPLSQYSFCRLTVHKWEDGVETGAHHYFLEKEDVLTLRLPFDTVIHLNDRDIERKSLNDRFVIQKMRLFLSTVCLQCIAPLKASNLWDH</sequence>
<proteinExistence type="predicted"/>
<keyword evidence="2" id="KW-1185">Reference proteome</keyword>
<gene>
    <name evidence="1" type="ORF">ACH50_00040</name>
</gene>
<protein>
    <submittedName>
        <fullName evidence="1">Uncharacterized protein</fullName>
    </submittedName>
</protein>
<accession>A0A0J8VT87</accession>
<dbReference type="PATRIC" id="fig|1656095.3.peg.4164"/>
<name>A0A0J8VT87_9ENTR</name>
<comment type="caution">
    <text evidence="1">The sequence shown here is derived from an EMBL/GenBank/DDBJ whole genome shotgun (WGS) entry which is preliminary data.</text>
</comment>
<dbReference type="AlphaFoldDB" id="A0A0J8VT87"/>
<dbReference type="Proteomes" id="UP000037315">
    <property type="component" value="Unassembled WGS sequence"/>
</dbReference>
<organism evidence="1 2">
    <name type="scientific">Franconibacter pulveris</name>
    <dbReference type="NCBI Taxonomy" id="435910"/>
    <lineage>
        <taxon>Bacteria</taxon>
        <taxon>Pseudomonadati</taxon>
        <taxon>Pseudomonadota</taxon>
        <taxon>Gammaproteobacteria</taxon>
        <taxon>Enterobacterales</taxon>
        <taxon>Enterobacteriaceae</taxon>
        <taxon>Franconibacter</taxon>
    </lineage>
</organism>
<evidence type="ECO:0000313" key="1">
    <source>
        <dbReference type="EMBL" id="KMV36678.1"/>
    </source>
</evidence>
<evidence type="ECO:0000313" key="2">
    <source>
        <dbReference type="Proteomes" id="UP000037315"/>
    </source>
</evidence>
<dbReference type="EMBL" id="LFEJ01000001">
    <property type="protein sequence ID" value="KMV36678.1"/>
    <property type="molecule type" value="Genomic_DNA"/>
</dbReference>
<reference evidence="1 2" key="1">
    <citation type="submission" date="2015-06" db="EMBL/GenBank/DDBJ databases">
        <title>Genome sequencing of Cronobacter sp. strain DJ34 isolated from petroleum contaminated sludge of Duliajan Oil Fields, Assam, India.</title>
        <authorList>
            <person name="Pal S."/>
            <person name="Banerjee T.D."/>
            <person name="Roy A."/>
            <person name="Sar P."/>
            <person name="Kazy S.K."/>
        </authorList>
    </citation>
    <scope>NUCLEOTIDE SEQUENCE [LARGE SCALE GENOMIC DNA]</scope>
    <source>
        <strain evidence="1 2">DJ34</strain>
    </source>
</reference>